<dbReference type="GO" id="GO:0009098">
    <property type="term" value="P:L-leucine biosynthetic process"/>
    <property type="evidence" value="ECO:0007669"/>
    <property type="project" value="UniProtKB-UniPathway"/>
</dbReference>
<dbReference type="InterPro" id="IPR001544">
    <property type="entry name" value="Aminotrans_IV"/>
</dbReference>
<dbReference type="FunFam" id="3.20.10.10:FF:000001">
    <property type="entry name" value="Branched-chain-amino-acid aminotransferase"/>
    <property type="match status" value="1"/>
</dbReference>
<keyword evidence="11" id="KW-0663">Pyridoxal phosphate</keyword>
<comment type="catalytic activity">
    <reaction evidence="14">
        <text>L-isoleucine + 2-oxoglutarate = (S)-3-methyl-2-oxopentanoate + L-glutamate</text>
        <dbReference type="Rhea" id="RHEA:24801"/>
        <dbReference type="ChEBI" id="CHEBI:16810"/>
        <dbReference type="ChEBI" id="CHEBI:29985"/>
        <dbReference type="ChEBI" id="CHEBI:35146"/>
        <dbReference type="ChEBI" id="CHEBI:58045"/>
        <dbReference type="EC" id="2.6.1.42"/>
    </reaction>
</comment>
<evidence type="ECO:0000256" key="8">
    <source>
        <dbReference type="ARBA" id="ARBA00022576"/>
    </source>
</evidence>
<dbReference type="Pfam" id="PF01063">
    <property type="entry name" value="Aminotran_4"/>
    <property type="match status" value="1"/>
</dbReference>
<evidence type="ECO:0000256" key="12">
    <source>
        <dbReference type="ARBA" id="ARBA00023304"/>
    </source>
</evidence>
<evidence type="ECO:0000256" key="14">
    <source>
        <dbReference type="ARBA" id="ARBA00048798"/>
    </source>
</evidence>
<protein>
    <recommendedName>
        <fullName evidence="7">branched-chain-amino-acid transaminase</fullName>
        <ecNumber evidence="7">2.6.1.42</ecNumber>
    </recommendedName>
</protein>
<dbReference type="SUPFAM" id="SSF56752">
    <property type="entry name" value="D-aminoacid aminotransferase-like PLP-dependent enzymes"/>
    <property type="match status" value="1"/>
</dbReference>
<comment type="pathway">
    <text evidence="3">Amino-acid biosynthesis; L-isoleucine biosynthesis; L-isoleucine from 2-oxobutanoate: step 4/4.</text>
</comment>
<dbReference type="InterPro" id="IPR005785">
    <property type="entry name" value="B_amino_transI"/>
</dbReference>
<evidence type="ECO:0000256" key="9">
    <source>
        <dbReference type="ARBA" id="ARBA00022605"/>
    </source>
</evidence>
<dbReference type="EC" id="2.6.1.42" evidence="7"/>
<dbReference type="PANTHER" id="PTHR42743:SF11">
    <property type="entry name" value="AMINODEOXYCHORISMATE LYASE"/>
    <property type="match status" value="1"/>
</dbReference>
<evidence type="ECO:0000256" key="1">
    <source>
        <dbReference type="ARBA" id="ARBA00001933"/>
    </source>
</evidence>
<evidence type="ECO:0000256" key="15">
    <source>
        <dbReference type="ARBA" id="ARBA00049229"/>
    </source>
</evidence>
<comment type="function">
    <text evidence="2">Acts on leucine, isoleucine and valine.</text>
</comment>
<dbReference type="AlphaFoldDB" id="A0A381NIW2"/>
<evidence type="ECO:0000256" key="4">
    <source>
        <dbReference type="ARBA" id="ARBA00004931"/>
    </source>
</evidence>
<dbReference type="GO" id="GO:0004084">
    <property type="term" value="F:branched-chain-amino-acid transaminase activity"/>
    <property type="evidence" value="ECO:0007669"/>
    <property type="project" value="UniProtKB-EC"/>
</dbReference>
<dbReference type="InterPro" id="IPR050571">
    <property type="entry name" value="Class-IV_PLP-Dep_Aminotrnsfr"/>
</dbReference>
<accession>A0A381NIW2</accession>
<evidence type="ECO:0000256" key="11">
    <source>
        <dbReference type="ARBA" id="ARBA00022898"/>
    </source>
</evidence>
<dbReference type="PANTHER" id="PTHR42743">
    <property type="entry name" value="AMINO-ACID AMINOTRANSFERASE"/>
    <property type="match status" value="1"/>
</dbReference>
<dbReference type="InterPro" id="IPR033939">
    <property type="entry name" value="BCAT_family"/>
</dbReference>
<comment type="cofactor">
    <cofactor evidence="1">
        <name>pyridoxal 5'-phosphate</name>
        <dbReference type="ChEBI" id="CHEBI:597326"/>
    </cofactor>
</comment>
<dbReference type="InterPro" id="IPR043131">
    <property type="entry name" value="BCAT-like_N"/>
</dbReference>
<dbReference type="InterPro" id="IPR036038">
    <property type="entry name" value="Aminotransferase-like"/>
</dbReference>
<comment type="catalytic activity">
    <reaction evidence="13">
        <text>L-valine + 2-oxoglutarate = 3-methyl-2-oxobutanoate + L-glutamate</text>
        <dbReference type="Rhea" id="RHEA:24813"/>
        <dbReference type="ChEBI" id="CHEBI:11851"/>
        <dbReference type="ChEBI" id="CHEBI:16810"/>
        <dbReference type="ChEBI" id="CHEBI:29985"/>
        <dbReference type="ChEBI" id="CHEBI:57762"/>
        <dbReference type="EC" id="2.6.1.42"/>
    </reaction>
</comment>
<keyword evidence="10" id="KW-0808">Transferase</keyword>
<keyword evidence="12" id="KW-0100">Branched-chain amino acid biosynthesis</keyword>
<dbReference type="NCBIfam" id="TIGR01122">
    <property type="entry name" value="ilvE_I"/>
    <property type="match status" value="1"/>
</dbReference>
<dbReference type="Gene3D" id="3.20.10.10">
    <property type="entry name" value="D-amino Acid Aminotransferase, subunit A, domain 2"/>
    <property type="match status" value="1"/>
</dbReference>
<dbReference type="GO" id="GO:0009099">
    <property type="term" value="P:L-valine biosynthetic process"/>
    <property type="evidence" value="ECO:0007669"/>
    <property type="project" value="UniProtKB-UniPathway"/>
</dbReference>
<keyword evidence="8" id="KW-0032">Aminotransferase</keyword>
<dbReference type="UniPathway" id="UPA00048">
    <property type="reaction ID" value="UER00073"/>
</dbReference>
<comment type="similarity">
    <text evidence="6">Belongs to the class-IV pyridoxal-phosphate-dependent aminotransferase family.</text>
</comment>
<evidence type="ECO:0000256" key="13">
    <source>
        <dbReference type="ARBA" id="ARBA00048212"/>
    </source>
</evidence>
<name>A0A381NIW2_9ZZZZ</name>
<reference evidence="16" key="1">
    <citation type="submission" date="2018-05" db="EMBL/GenBank/DDBJ databases">
        <authorList>
            <person name="Lanie J.A."/>
            <person name="Ng W.-L."/>
            <person name="Kazmierczak K.M."/>
            <person name="Andrzejewski T.M."/>
            <person name="Davidsen T.M."/>
            <person name="Wayne K.J."/>
            <person name="Tettelin H."/>
            <person name="Glass J.I."/>
            <person name="Rusch D."/>
            <person name="Podicherti R."/>
            <person name="Tsui H.-C.T."/>
            <person name="Winkler M.E."/>
        </authorList>
    </citation>
    <scope>NUCLEOTIDE SEQUENCE</scope>
</reference>
<evidence type="ECO:0000256" key="7">
    <source>
        <dbReference type="ARBA" id="ARBA00013053"/>
    </source>
</evidence>
<evidence type="ECO:0000256" key="10">
    <source>
        <dbReference type="ARBA" id="ARBA00022679"/>
    </source>
</evidence>
<comment type="pathway">
    <text evidence="5">Amino-acid biosynthesis; L-leucine biosynthesis; L-leucine from 3-methyl-2-oxobutanoate: step 4/4.</text>
</comment>
<sequence length="309" mass="33987">MSLKPTKHIWFNGKLVPWDDANIHVLTYALHYGTAVFEGIRAYSTNDGCKIFRLHEHTKRLLNSAKIYKIRIPYSQQELEDACRTIISSNGLTNGAYIRPIVFKGYGDLGLHASQDDNIEVAIAAWEWDTYLGKDALNDGVDVCISSWTRAAPNTIPVLAKAAGNYLSGILITEEAHQNGFDEGIALDANGMVSEGAGENIFMVKDSTIHTPPIGSSILDGITRDSVMKLAESMGMEVKEMQIPREQLYIADELFFTGTAVEVTPVRSVDRITIGAGNKGPVTSQIQKAFFGLFDGSTKDSWGWLEPIQ</sequence>
<evidence type="ECO:0000256" key="5">
    <source>
        <dbReference type="ARBA" id="ARBA00005072"/>
    </source>
</evidence>
<evidence type="ECO:0000313" key="16">
    <source>
        <dbReference type="EMBL" id="SUZ54319.1"/>
    </source>
</evidence>
<evidence type="ECO:0000256" key="3">
    <source>
        <dbReference type="ARBA" id="ARBA00004824"/>
    </source>
</evidence>
<dbReference type="GO" id="GO:0005829">
    <property type="term" value="C:cytosol"/>
    <property type="evidence" value="ECO:0007669"/>
    <property type="project" value="TreeGrafter"/>
</dbReference>
<comment type="catalytic activity">
    <reaction evidence="15">
        <text>L-leucine + 2-oxoglutarate = 4-methyl-2-oxopentanoate + L-glutamate</text>
        <dbReference type="Rhea" id="RHEA:18321"/>
        <dbReference type="ChEBI" id="CHEBI:16810"/>
        <dbReference type="ChEBI" id="CHEBI:17865"/>
        <dbReference type="ChEBI" id="CHEBI:29985"/>
        <dbReference type="ChEBI" id="CHEBI:57427"/>
        <dbReference type="EC" id="2.6.1.42"/>
    </reaction>
</comment>
<gene>
    <name evidence="16" type="ORF">METZ01_LOCUS7173</name>
</gene>
<dbReference type="InterPro" id="IPR043132">
    <property type="entry name" value="BCAT-like_C"/>
</dbReference>
<keyword evidence="9" id="KW-0028">Amino-acid biosynthesis</keyword>
<proteinExistence type="inferred from homology"/>
<dbReference type="UniPathway" id="UPA00047">
    <property type="reaction ID" value="UER00058"/>
</dbReference>
<evidence type="ECO:0000256" key="6">
    <source>
        <dbReference type="ARBA" id="ARBA00009320"/>
    </source>
</evidence>
<organism evidence="16">
    <name type="scientific">marine metagenome</name>
    <dbReference type="NCBI Taxonomy" id="408172"/>
    <lineage>
        <taxon>unclassified sequences</taxon>
        <taxon>metagenomes</taxon>
        <taxon>ecological metagenomes</taxon>
    </lineage>
</organism>
<dbReference type="UniPathway" id="UPA00049">
    <property type="reaction ID" value="UER00062"/>
</dbReference>
<dbReference type="NCBIfam" id="NF005146">
    <property type="entry name" value="PRK06606.1"/>
    <property type="match status" value="1"/>
</dbReference>
<evidence type="ECO:0000256" key="2">
    <source>
        <dbReference type="ARBA" id="ARBA00003109"/>
    </source>
</evidence>
<dbReference type="PROSITE" id="PS00770">
    <property type="entry name" value="AA_TRANSFER_CLASS_4"/>
    <property type="match status" value="1"/>
</dbReference>
<dbReference type="CDD" id="cd01557">
    <property type="entry name" value="BCAT_beta_family"/>
    <property type="match status" value="1"/>
</dbReference>
<dbReference type="EMBL" id="UINC01000380">
    <property type="protein sequence ID" value="SUZ54319.1"/>
    <property type="molecule type" value="Genomic_DNA"/>
</dbReference>
<dbReference type="GO" id="GO:0006532">
    <property type="term" value="P:aspartate biosynthetic process"/>
    <property type="evidence" value="ECO:0007669"/>
    <property type="project" value="TreeGrafter"/>
</dbReference>
<comment type="pathway">
    <text evidence="4">Amino-acid biosynthesis; L-valine biosynthesis; L-valine from pyruvate: step 4/4.</text>
</comment>
<dbReference type="GO" id="GO:0009097">
    <property type="term" value="P:isoleucine biosynthetic process"/>
    <property type="evidence" value="ECO:0007669"/>
    <property type="project" value="UniProtKB-UniPathway"/>
</dbReference>
<dbReference type="Gene3D" id="3.30.470.10">
    <property type="match status" value="1"/>
</dbReference>
<dbReference type="InterPro" id="IPR018300">
    <property type="entry name" value="Aminotrans_IV_CS"/>
</dbReference>